<proteinExistence type="predicted"/>
<reference evidence="1" key="1">
    <citation type="submission" date="2024-05" db="EMBL/GenBank/DDBJ databases">
        <title>Complete Genome Sequences of 14 Acinetobacter baumannii phages isolated in Kenya.</title>
        <authorList>
            <person name="Mwai F."/>
            <person name="Kigen C."/>
            <person name="Makobe C."/>
            <person name="Georges M."/>
            <person name="Mutai I."/>
            <person name="Odoyo E."/>
            <person name="Gachoya M."/>
            <person name="Musila L."/>
        </authorList>
    </citation>
    <scope>NUCLEOTIDE SEQUENCE</scope>
</reference>
<protein>
    <recommendedName>
        <fullName evidence="2">Phage protein</fullName>
    </recommendedName>
</protein>
<evidence type="ECO:0000313" key="1">
    <source>
        <dbReference type="EMBL" id="XCN27019.1"/>
    </source>
</evidence>
<sequence>MKYTEDFQKLVGEKFNLILDDLKKSVADAMLYGSTFNTITYDANLGEIKFSEIDKKSVVITYKDKWK</sequence>
<dbReference type="EMBL" id="PP841127">
    <property type="protein sequence ID" value="XCN27019.1"/>
    <property type="molecule type" value="Genomic_DNA"/>
</dbReference>
<name>A0AAU8KY71_9VIRU</name>
<organism evidence="1">
    <name type="scientific">Acinetobacter phage vB_Ab_01_KEN_01</name>
    <dbReference type="NCBI Taxonomy" id="3143010"/>
    <lineage>
        <taxon>Viruses</taxon>
    </lineage>
</organism>
<accession>A0AAU8KY71</accession>
<gene>
    <name evidence="1" type="ORF">SMMRWMVJ_CDS0031</name>
</gene>
<evidence type="ECO:0008006" key="2">
    <source>
        <dbReference type="Google" id="ProtNLM"/>
    </source>
</evidence>